<dbReference type="STRING" id="675864.SAMN04489747_1256"/>
<dbReference type="SMART" id="SM00226">
    <property type="entry name" value="LMWPc"/>
    <property type="match status" value="1"/>
</dbReference>
<evidence type="ECO:0000313" key="2">
    <source>
        <dbReference type="EMBL" id="SDD57039.1"/>
    </source>
</evidence>
<dbReference type="SUPFAM" id="SSF52788">
    <property type="entry name" value="Phosphotyrosine protein phosphatases I"/>
    <property type="match status" value="1"/>
</dbReference>
<sequence length="188" mass="20193">MDVLVVCTGNVCRSPATQLMMRHGVDGLPGLPPGVLISSAGTAALVGEGIAPATAQALRRLDVPLDDHWARQLDAGMVERADLVLTASRRHRSVVAHLVPQAIDKTFTLREFARYCGTRSGSVVGDLGEMTGFAISQRGLVLPQRPEDDDLPDPWGRSGRTHRRVAGYLRDAVVTVLDAVSPAARRVR</sequence>
<dbReference type="Gene3D" id="3.40.50.2300">
    <property type="match status" value="1"/>
</dbReference>
<dbReference type="PANTHER" id="PTHR11717:SF31">
    <property type="entry name" value="LOW MOLECULAR WEIGHT PROTEIN-TYROSINE-PHOSPHATASE ETP-RELATED"/>
    <property type="match status" value="1"/>
</dbReference>
<accession>A0A1G6VTZ8</accession>
<feature type="domain" description="Phosphotyrosine protein phosphatase I" evidence="1">
    <location>
        <begin position="1"/>
        <end position="179"/>
    </location>
</feature>
<dbReference type="Proteomes" id="UP000198546">
    <property type="component" value="Chromosome i"/>
</dbReference>
<dbReference type="AlphaFoldDB" id="A0A1G6VTZ8"/>
<proteinExistence type="predicted"/>
<dbReference type="GO" id="GO:0004725">
    <property type="term" value="F:protein tyrosine phosphatase activity"/>
    <property type="evidence" value="ECO:0007669"/>
    <property type="project" value="TreeGrafter"/>
</dbReference>
<evidence type="ECO:0000313" key="3">
    <source>
        <dbReference type="Proteomes" id="UP000198546"/>
    </source>
</evidence>
<gene>
    <name evidence="2" type="ORF">SAMN04489747_1256</name>
</gene>
<reference evidence="2 3" key="1">
    <citation type="submission" date="2016-10" db="EMBL/GenBank/DDBJ databases">
        <authorList>
            <person name="de Groot N.N."/>
        </authorList>
    </citation>
    <scope>NUCLEOTIDE SEQUENCE [LARGE SCALE GENOMIC DNA]</scope>
    <source>
        <strain evidence="2 3">MON 2.2</strain>
    </source>
</reference>
<protein>
    <submittedName>
        <fullName evidence="2">Protein-tyrosine phosphatase</fullName>
    </submittedName>
</protein>
<dbReference type="PANTHER" id="PTHR11717">
    <property type="entry name" value="LOW MOLECULAR WEIGHT PROTEIN TYROSINE PHOSPHATASE"/>
    <property type="match status" value="1"/>
</dbReference>
<dbReference type="RefSeq" id="WP_269457588.1">
    <property type="nucleotide sequence ID" value="NZ_LT629688.1"/>
</dbReference>
<evidence type="ECO:0000259" key="1">
    <source>
        <dbReference type="SMART" id="SM00226"/>
    </source>
</evidence>
<dbReference type="Pfam" id="PF01451">
    <property type="entry name" value="LMWPc"/>
    <property type="match status" value="1"/>
</dbReference>
<dbReference type="InterPro" id="IPR036196">
    <property type="entry name" value="Ptyr_pPase_sf"/>
</dbReference>
<dbReference type="InterPro" id="IPR050438">
    <property type="entry name" value="LMW_PTPase"/>
</dbReference>
<dbReference type="InterPro" id="IPR023485">
    <property type="entry name" value="Ptyr_pPase"/>
</dbReference>
<name>A0A1G6VTZ8_9ACTN</name>
<organism evidence="2 3">
    <name type="scientific">Auraticoccus monumenti</name>
    <dbReference type="NCBI Taxonomy" id="675864"/>
    <lineage>
        <taxon>Bacteria</taxon>
        <taxon>Bacillati</taxon>
        <taxon>Actinomycetota</taxon>
        <taxon>Actinomycetes</taxon>
        <taxon>Propionibacteriales</taxon>
        <taxon>Propionibacteriaceae</taxon>
        <taxon>Auraticoccus</taxon>
    </lineage>
</organism>
<keyword evidence="3" id="KW-1185">Reference proteome</keyword>
<dbReference type="EMBL" id="LT629688">
    <property type="protein sequence ID" value="SDD57039.1"/>
    <property type="molecule type" value="Genomic_DNA"/>
</dbReference>